<feature type="transmembrane region" description="Helical" evidence="12">
    <location>
        <begin position="604"/>
        <end position="627"/>
    </location>
</feature>
<evidence type="ECO:0000256" key="10">
    <source>
        <dbReference type="ARBA" id="ARBA00023316"/>
    </source>
</evidence>
<feature type="transmembrane region" description="Helical" evidence="12">
    <location>
        <begin position="25"/>
        <end position="47"/>
    </location>
</feature>
<proteinExistence type="inferred from homology"/>
<feature type="compositionally biased region" description="Polar residues" evidence="11">
    <location>
        <begin position="792"/>
        <end position="802"/>
    </location>
</feature>
<evidence type="ECO:0000256" key="5">
    <source>
        <dbReference type="ARBA" id="ARBA00022676"/>
    </source>
</evidence>
<dbReference type="Proteomes" id="UP001595696">
    <property type="component" value="Unassembled WGS sequence"/>
</dbReference>
<evidence type="ECO:0000256" key="12">
    <source>
        <dbReference type="SAM" id="Phobius"/>
    </source>
</evidence>
<dbReference type="Pfam" id="PF14896">
    <property type="entry name" value="Arabino_trans_C"/>
    <property type="match status" value="1"/>
</dbReference>
<feature type="transmembrane region" description="Helical" evidence="12">
    <location>
        <begin position="245"/>
        <end position="265"/>
    </location>
</feature>
<evidence type="ECO:0000256" key="4">
    <source>
        <dbReference type="ARBA" id="ARBA00022475"/>
    </source>
</evidence>
<dbReference type="EMBL" id="JBHSAX010000033">
    <property type="protein sequence ID" value="MFC3965969.1"/>
    <property type="molecule type" value="Genomic_DNA"/>
</dbReference>
<comment type="function">
    <text evidence="1">Arabinosyl transferase responsible for the polymerization of arabinose into the arabinan of arabinogalactan.</text>
</comment>
<evidence type="ECO:0000313" key="17">
    <source>
        <dbReference type="Proteomes" id="UP001595696"/>
    </source>
</evidence>
<keyword evidence="4" id="KW-1003">Cell membrane</keyword>
<dbReference type="InterPro" id="IPR007680">
    <property type="entry name" value="Arabino_trans_central"/>
</dbReference>
<keyword evidence="10" id="KW-0961">Cell wall biogenesis/degradation</keyword>
<evidence type="ECO:0000256" key="1">
    <source>
        <dbReference type="ARBA" id="ARBA00003001"/>
    </source>
</evidence>
<evidence type="ECO:0000256" key="11">
    <source>
        <dbReference type="SAM" id="MobiDB-lite"/>
    </source>
</evidence>
<dbReference type="Pfam" id="PF04602">
    <property type="entry name" value="Arabinose_trans"/>
    <property type="match status" value="1"/>
</dbReference>
<evidence type="ECO:0000259" key="13">
    <source>
        <dbReference type="Pfam" id="PF04602"/>
    </source>
</evidence>
<dbReference type="InterPro" id="IPR040920">
    <property type="entry name" value="Arabino_trans_N"/>
</dbReference>
<reference evidence="17" key="1">
    <citation type="journal article" date="2019" name="Int. J. Syst. Evol. Microbiol.">
        <title>The Global Catalogue of Microorganisms (GCM) 10K type strain sequencing project: providing services to taxonomists for standard genome sequencing and annotation.</title>
        <authorList>
            <consortium name="The Broad Institute Genomics Platform"/>
            <consortium name="The Broad Institute Genome Sequencing Center for Infectious Disease"/>
            <person name="Wu L."/>
            <person name="Ma J."/>
        </authorList>
    </citation>
    <scope>NUCLEOTIDE SEQUENCE [LARGE SCALE GENOMIC DNA]</scope>
    <source>
        <strain evidence="17">CGMCC 4.7330</strain>
    </source>
</reference>
<feature type="domain" description="Arabinosyltransferas concanavalin like" evidence="15">
    <location>
        <begin position="52"/>
        <end position="199"/>
    </location>
</feature>
<comment type="caution">
    <text evidence="16">The sequence shown here is derived from an EMBL/GenBank/DDBJ whole genome shotgun (WGS) entry which is preliminary data.</text>
</comment>
<organism evidence="16 17">
    <name type="scientific">Nocardia jiangsuensis</name>
    <dbReference type="NCBI Taxonomy" id="1691563"/>
    <lineage>
        <taxon>Bacteria</taxon>
        <taxon>Bacillati</taxon>
        <taxon>Actinomycetota</taxon>
        <taxon>Actinomycetes</taxon>
        <taxon>Mycobacteriales</taxon>
        <taxon>Nocardiaceae</taxon>
        <taxon>Nocardia</taxon>
    </lineage>
</organism>
<evidence type="ECO:0000259" key="14">
    <source>
        <dbReference type="Pfam" id="PF14896"/>
    </source>
</evidence>
<keyword evidence="6" id="KW-0808">Transferase</keyword>
<dbReference type="Gene3D" id="2.60.120.610">
    <property type="entry name" value="arabinofuranosyltransferase like domain"/>
    <property type="match status" value="1"/>
</dbReference>
<evidence type="ECO:0000259" key="15">
    <source>
        <dbReference type="Pfam" id="PF17689"/>
    </source>
</evidence>
<evidence type="ECO:0000313" key="16">
    <source>
        <dbReference type="EMBL" id="MFC3965969.1"/>
    </source>
</evidence>
<dbReference type="InterPro" id="IPR032731">
    <property type="entry name" value="Arabino_trans_C"/>
</dbReference>
<keyword evidence="9 12" id="KW-0472">Membrane</keyword>
<keyword evidence="17" id="KW-1185">Reference proteome</keyword>
<feature type="transmembrane region" description="Helical" evidence="12">
    <location>
        <begin position="639"/>
        <end position="664"/>
    </location>
</feature>
<feature type="region of interest" description="Disordered" evidence="11">
    <location>
        <begin position="1"/>
        <end position="22"/>
    </location>
</feature>
<evidence type="ECO:0000256" key="3">
    <source>
        <dbReference type="ARBA" id="ARBA00008195"/>
    </source>
</evidence>
<comment type="similarity">
    <text evidence="3">Belongs to the emb family.</text>
</comment>
<protein>
    <submittedName>
        <fullName evidence="16">Arabinosyltransferase domain-containing protein</fullName>
    </submittedName>
</protein>
<feature type="transmembrane region" description="Helical" evidence="12">
    <location>
        <begin position="514"/>
        <end position="535"/>
    </location>
</feature>
<name>A0ABV8E1H2_9NOCA</name>
<evidence type="ECO:0000256" key="9">
    <source>
        <dbReference type="ARBA" id="ARBA00023136"/>
    </source>
</evidence>
<feature type="domain" description="Arabinosyltransferase C-terminal" evidence="14">
    <location>
        <begin position="702"/>
        <end position="1062"/>
    </location>
</feature>
<evidence type="ECO:0000256" key="8">
    <source>
        <dbReference type="ARBA" id="ARBA00022989"/>
    </source>
</evidence>
<evidence type="ECO:0000256" key="6">
    <source>
        <dbReference type="ARBA" id="ARBA00022679"/>
    </source>
</evidence>
<feature type="transmembrane region" description="Helical" evidence="12">
    <location>
        <begin position="449"/>
        <end position="472"/>
    </location>
</feature>
<dbReference type="InterPro" id="IPR042486">
    <property type="entry name" value="Arabino_trans_C_2"/>
</dbReference>
<keyword evidence="8 12" id="KW-1133">Transmembrane helix</keyword>
<dbReference type="InterPro" id="IPR027451">
    <property type="entry name" value="EmbABC_dom1"/>
</dbReference>
<feature type="transmembrane region" description="Helical" evidence="12">
    <location>
        <begin position="684"/>
        <end position="706"/>
    </location>
</feature>
<gene>
    <name evidence="16" type="ORF">ACFO0B_28605</name>
</gene>
<dbReference type="Gene3D" id="2.60.120.940">
    <property type="entry name" value="EmbC, C-terminal domain, subdomain 2"/>
    <property type="match status" value="1"/>
</dbReference>
<dbReference type="RefSeq" id="WP_378617243.1">
    <property type="nucleotide sequence ID" value="NZ_JBHSAX010000033.1"/>
</dbReference>
<evidence type="ECO:0000256" key="7">
    <source>
        <dbReference type="ARBA" id="ARBA00022692"/>
    </source>
</evidence>
<feature type="domain" description="Arabinofuranosyltransferase central" evidence="13">
    <location>
        <begin position="203"/>
        <end position="667"/>
    </location>
</feature>
<feature type="transmembrane region" description="Helical" evidence="12">
    <location>
        <begin position="551"/>
        <end position="568"/>
    </location>
</feature>
<feature type="transmembrane region" description="Helical" evidence="12">
    <location>
        <begin position="210"/>
        <end position="229"/>
    </location>
</feature>
<keyword evidence="7 12" id="KW-0812">Transmembrane</keyword>
<feature type="region of interest" description="Disordered" evidence="11">
    <location>
        <begin position="775"/>
        <end position="802"/>
    </location>
</feature>
<feature type="transmembrane region" description="Helical" evidence="12">
    <location>
        <begin position="574"/>
        <end position="597"/>
    </location>
</feature>
<sequence length="1066" mass="112569">MVRAGREPSVNAPEPARSPGGARRWAAPVALIAGLFGMLCAIAVPLLPVRMDVTTLEWPQRGTPGSVEAPLVAYAPLTFDATIPCDAVEQLPEGGVLAATAPVGAPDLERYGFIAQVRPGETTRLDVVLRNQALLSTPVTELPPGCVLTLHADGDAATFTGAGGTEATLTGDFRPQVAGLFSDLPDPAGASMRAEVDSRFSSTPGTLKLLAIWGAALSTVLALAALSVLDRRDGLRPRRVLPARWWRFTPLDGFVTAVMVLWYFIGSTTSDDGYQFGMARTSGTAGYMANYFRYFGVPENPVGTPYYDLIRILAEISTASPFVRLPALFAGLLIWLLISREVIPRFGVAVRHHRVARWTGALAFLAVWLPYDNGLRPEPVVALGIVLTWCSMERAIATRRLLPAAVAVLVAAFACTAGPSGVLCIAALLAGLRPLAHIVRRRATGPRRFLAGLSPAAPIGAAGTLVLAVAFADQPLSAMREMQRVHAIAGPDVKWFQEYLRYQYLLQPEVDGSFARRAGIFLLFAGVLTCVLVLLRKGGRIPTTAAGPTRRALGTAVGTLLLVMVTPTKWTHHFGVFAGVAGMVAVLAAVAVAPAVMKAPRNRALFGAVVAFLLALAFTGDNGWWYVSSYGIPWWDKPVSLAGIQLSTVFLLLAAGLLAVAAWWQVRAPEPGTPHHISGFARRLSAMPVLALALALAVLLEVASFGKAAVSRYPAFTLASSNISAVLGAPCGLADEVLVETDPNGSVLAPLTGDTGAALAGTGTGFVPGGVAADLRPDDESSASGSIADALSGTTNSDTANGTRSAALPFGLDPARVPMLGSYGSGDAGPAELTTGWYRLPAERDGIVAIGAAGRIRSVDSDGVVTPGQTVELEYGTADGVPGGRLLPIDIGPAPSWRNLRVPLADIPAGADVVRIVAVDRDRNPAQWIALTPPRVPRTSTLNEVVGSSAPVLLDWMVGLQFPCQRPFDHRDGIAEVPEYRVLPDRPGAEITSLWQNHDGGGPLGWTGLLLRAETLPTYLAHDWRRDWGELQRFGRIDPSAVPARPQVVQESRSGLWSPGPVLTGY</sequence>
<evidence type="ECO:0000256" key="2">
    <source>
        <dbReference type="ARBA" id="ARBA00004651"/>
    </source>
</evidence>
<dbReference type="Pfam" id="PF17689">
    <property type="entry name" value="Arabino_trans_N"/>
    <property type="match status" value="1"/>
</dbReference>
<accession>A0ABV8E1H2</accession>
<keyword evidence="5" id="KW-0328">Glycosyltransferase</keyword>
<comment type="subcellular location">
    <subcellularLocation>
        <location evidence="2">Cell membrane</location>
        <topology evidence="2">Multi-pass membrane protein</topology>
    </subcellularLocation>
</comment>
<feature type="transmembrane region" description="Helical" evidence="12">
    <location>
        <begin position="401"/>
        <end position="429"/>
    </location>
</feature>
<feature type="transmembrane region" description="Helical" evidence="12">
    <location>
        <begin position="325"/>
        <end position="343"/>
    </location>
</feature>
<dbReference type="Gene3D" id="3.40.190.160">
    <property type="match status" value="1"/>
</dbReference>